<dbReference type="OMA" id="NGNIAYN"/>
<gene>
    <name evidence="4" type="primary">PmUG01_14036500</name>
    <name evidence="3" type="ORF">PMALA_062150</name>
    <name evidence="4" type="ORF">PMUG01_14036500</name>
</gene>
<evidence type="ECO:0000313" key="5">
    <source>
        <dbReference type="Proteomes" id="UP000078597"/>
    </source>
</evidence>
<evidence type="ECO:0000256" key="2">
    <source>
        <dbReference type="SAM" id="SignalP"/>
    </source>
</evidence>
<accession>A0A1A8X1J3</accession>
<sequence length="144" mass="16679">MGAQFFFYILILFFAFNSGKGAADTISDSYKNNLNYNVDLSSFKNISKKMEFNNLKKLLLTKNILKGIGTIMMIMFSVFVILDKISHSKELENYRKREEDLTSRLKSAENDMLLSREDYGKKVEEIQSVINKIIFHTLNNKNIS</sequence>
<dbReference type="EMBL" id="LT594635">
    <property type="protein sequence ID" value="SCP03311.1"/>
    <property type="molecule type" value="Genomic_DNA"/>
</dbReference>
<evidence type="ECO:0000313" key="6">
    <source>
        <dbReference type="Proteomes" id="UP000219813"/>
    </source>
</evidence>
<keyword evidence="1" id="KW-0472">Membrane</keyword>
<feature type="signal peptide" evidence="2">
    <location>
        <begin position="1"/>
        <end position="21"/>
    </location>
</feature>
<dbReference type="RefSeq" id="XP_028864266.1">
    <property type="nucleotide sequence ID" value="XM_029007926.1"/>
</dbReference>
<keyword evidence="2" id="KW-0732">Signal</keyword>
<dbReference type="Proteomes" id="UP000078597">
    <property type="component" value="Unassembled WGS sequence"/>
</dbReference>
<protein>
    <submittedName>
        <fullName evidence="3">Uncharacterized protein</fullName>
    </submittedName>
</protein>
<evidence type="ECO:0000256" key="1">
    <source>
        <dbReference type="SAM" id="Phobius"/>
    </source>
</evidence>
<dbReference type="EMBL" id="FLQW01004988">
    <property type="protein sequence ID" value="SBS98034.1"/>
    <property type="molecule type" value="Genomic_DNA"/>
</dbReference>
<dbReference type="VEuPathDB" id="PlasmoDB:PmUG01_14036500"/>
<feature type="transmembrane region" description="Helical" evidence="1">
    <location>
        <begin position="64"/>
        <end position="82"/>
    </location>
</feature>
<dbReference type="Proteomes" id="UP000219813">
    <property type="component" value="Chromosome 14"/>
</dbReference>
<organism evidence="3 5">
    <name type="scientific">Plasmodium malariae</name>
    <dbReference type="NCBI Taxonomy" id="5858"/>
    <lineage>
        <taxon>Eukaryota</taxon>
        <taxon>Sar</taxon>
        <taxon>Alveolata</taxon>
        <taxon>Apicomplexa</taxon>
        <taxon>Aconoidasida</taxon>
        <taxon>Haemosporida</taxon>
        <taxon>Plasmodiidae</taxon>
        <taxon>Plasmodium</taxon>
        <taxon>Plasmodium (Plasmodium)</taxon>
    </lineage>
</organism>
<keyword evidence="1" id="KW-1133">Transmembrane helix</keyword>
<reference evidence="5" key="2">
    <citation type="submission" date="2016-05" db="EMBL/GenBank/DDBJ databases">
        <authorList>
            <person name="Naeem Raeece"/>
        </authorList>
    </citation>
    <scope>NUCLEOTIDE SEQUENCE [LARGE SCALE GENOMIC DNA]</scope>
</reference>
<evidence type="ECO:0000313" key="4">
    <source>
        <dbReference type="EMBL" id="SCP03311.1"/>
    </source>
</evidence>
<feature type="chain" id="PRO_5015059756" evidence="2">
    <location>
        <begin position="22"/>
        <end position="144"/>
    </location>
</feature>
<reference evidence="3" key="1">
    <citation type="submission" date="2016-05" db="EMBL/GenBank/DDBJ databases">
        <authorList>
            <person name="Lavstsen T."/>
            <person name="Jespersen J.S."/>
        </authorList>
    </citation>
    <scope>NUCLEOTIDE SEQUENCE [LARGE SCALE GENOMIC DNA]</scope>
</reference>
<proteinExistence type="predicted"/>
<name>A0A1A8X1J3_PLAMA</name>
<dbReference type="GeneID" id="39871676"/>
<evidence type="ECO:0000313" key="3">
    <source>
        <dbReference type="EMBL" id="SBS98034.1"/>
    </source>
</evidence>
<dbReference type="AlphaFoldDB" id="A0A1A8X1J3"/>
<dbReference type="OrthoDB" id="376712at2759"/>
<dbReference type="KEGG" id="pmal:PMUG01_14036500"/>
<reference evidence="4 6" key="3">
    <citation type="submission" date="2016-06" db="EMBL/GenBank/DDBJ databases">
        <authorList>
            <consortium name="Pathogen Informatics"/>
        </authorList>
    </citation>
    <scope>NUCLEOTIDE SEQUENCE [LARGE SCALE GENOMIC DNA]</scope>
</reference>
<keyword evidence="6" id="KW-1185">Reference proteome</keyword>
<keyword evidence="1" id="KW-0812">Transmembrane</keyword>